<reference evidence="1 2" key="1">
    <citation type="submission" date="2020-07" db="EMBL/GenBank/DDBJ databases">
        <title>Sequencing the genomes of 1000 actinobacteria strains.</title>
        <authorList>
            <person name="Klenk H.-P."/>
        </authorList>
    </citation>
    <scope>NUCLEOTIDE SEQUENCE [LARGE SCALE GENOMIC DNA]</scope>
    <source>
        <strain evidence="1 2">DSM 21350</strain>
    </source>
</reference>
<dbReference type="RefSeq" id="WP_179662849.1">
    <property type="nucleotide sequence ID" value="NZ_JACCBG010000001.1"/>
</dbReference>
<name>A0A7Y9E4E1_9ACTN</name>
<dbReference type="Proteomes" id="UP000535511">
    <property type="component" value="Unassembled WGS sequence"/>
</dbReference>
<dbReference type="Gene3D" id="3.40.50.720">
    <property type="entry name" value="NAD(P)-binding Rossmann-like Domain"/>
    <property type="match status" value="1"/>
</dbReference>
<protein>
    <recommendedName>
        <fullName evidence="3">Bacteriocin biosynthesis cyclodehydratase domain-containing protein</fullName>
    </recommendedName>
</protein>
<evidence type="ECO:0000313" key="1">
    <source>
        <dbReference type="EMBL" id="NYD41043.1"/>
    </source>
</evidence>
<dbReference type="AlphaFoldDB" id="A0A7Y9E4E1"/>
<evidence type="ECO:0008006" key="3">
    <source>
        <dbReference type="Google" id="ProtNLM"/>
    </source>
</evidence>
<sequence length="295" mass="31339">MPAVRAVARPVLRPGVHVVRRDDRHLQVGLDPPHAVVLPDVAPVRRLLERLRSGETAELAPELAPEHARILATLEERGLLVDAGARERVLRGVADPHAAAAVLASAGSAAEERMAGRSAARVEVTAPVDLRSDAVRLLRSSGVTLAAPGAGSVLTLVVSDVVLPRADLDPLVRAGRPHLVVGPHDEGFEVGPLVVPGATACLRCVDAHRAERDPRRSVVLEQYAEATRAVAPVPRDPALLAAAVAMAVRDVVCWADGEAPLSWSASLVLRPGVAPERREWRRHPHCGCAWDQLAV</sequence>
<keyword evidence="2" id="KW-1185">Reference proteome</keyword>
<proteinExistence type="predicted"/>
<comment type="caution">
    <text evidence="1">The sequence shown here is derived from an EMBL/GenBank/DDBJ whole genome shotgun (WGS) entry which is preliminary data.</text>
</comment>
<dbReference type="EMBL" id="JACCBG010000001">
    <property type="protein sequence ID" value="NYD41043.1"/>
    <property type="molecule type" value="Genomic_DNA"/>
</dbReference>
<gene>
    <name evidence="1" type="ORF">BJZ21_001126</name>
</gene>
<evidence type="ECO:0000313" key="2">
    <source>
        <dbReference type="Proteomes" id="UP000535511"/>
    </source>
</evidence>
<accession>A0A7Y9E4E1</accession>
<organism evidence="1 2">
    <name type="scientific">Nocardioides panaciterrulae</name>
    <dbReference type="NCBI Taxonomy" id="661492"/>
    <lineage>
        <taxon>Bacteria</taxon>
        <taxon>Bacillati</taxon>
        <taxon>Actinomycetota</taxon>
        <taxon>Actinomycetes</taxon>
        <taxon>Propionibacteriales</taxon>
        <taxon>Nocardioidaceae</taxon>
        <taxon>Nocardioides</taxon>
    </lineage>
</organism>